<dbReference type="EC" id="3.5.4.33" evidence="8"/>
<keyword evidence="11" id="KW-1185">Reference proteome</keyword>
<dbReference type="Gene3D" id="3.40.140.10">
    <property type="entry name" value="Cytidine Deaminase, domain 2"/>
    <property type="match status" value="1"/>
</dbReference>
<keyword evidence="5 8" id="KW-0378">Hydrolase</keyword>
<name>A0A7L6N767_9MOLU</name>
<evidence type="ECO:0000256" key="7">
    <source>
        <dbReference type="ARBA" id="ARBA00048045"/>
    </source>
</evidence>
<evidence type="ECO:0000259" key="9">
    <source>
        <dbReference type="PROSITE" id="PS51747"/>
    </source>
</evidence>
<comment type="catalytic activity">
    <reaction evidence="7 8">
        <text>adenosine(34) in tRNA + H2O + H(+) = inosine(34) in tRNA + NH4(+)</text>
        <dbReference type="Rhea" id="RHEA:43168"/>
        <dbReference type="Rhea" id="RHEA-COMP:10373"/>
        <dbReference type="Rhea" id="RHEA-COMP:10374"/>
        <dbReference type="ChEBI" id="CHEBI:15377"/>
        <dbReference type="ChEBI" id="CHEBI:15378"/>
        <dbReference type="ChEBI" id="CHEBI:28938"/>
        <dbReference type="ChEBI" id="CHEBI:74411"/>
        <dbReference type="ChEBI" id="CHEBI:82852"/>
        <dbReference type="EC" id="3.5.4.33"/>
    </reaction>
</comment>
<dbReference type="InterPro" id="IPR016193">
    <property type="entry name" value="Cytidine_deaminase-like"/>
</dbReference>
<dbReference type="PANTHER" id="PTHR11079:SF202">
    <property type="entry name" value="TRNA-SPECIFIC ADENOSINE DEAMINASE"/>
    <property type="match status" value="1"/>
</dbReference>
<dbReference type="GO" id="GO:0008270">
    <property type="term" value="F:zinc ion binding"/>
    <property type="evidence" value="ECO:0007669"/>
    <property type="project" value="UniProtKB-UniRule"/>
</dbReference>
<dbReference type="InterPro" id="IPR002125">
    <property type="entry name" value="CMP_dCMP_dom"/>
</dbReference>
<dbReference type="CDD" id="cd01285">
    <property type="entry name" value="nucleoside_deaminase"/>
    <property type="match status" value="1"/>
</dbReference>
<protein>
    <recommendedName>
        <fullName evidence="8">tRNA-specific adenosine deaminase</fullName>
        <ecNumber evidence="8">3.5.4.33</ecNumber>
    </recommendedName>
</protein>
<evidence type="ECO:0000256" key="8">
    <source>
        <dbReference type="HAMAP-Rule" id="MF_00972"/>
    </source>
</evidence>
<comment type="function">
    <text evidence="8">Catalyzes the deamination of adenosine to inosine at the wobble position 34 of tRNA(Arg2).</text>
</comment>
<feature type="binding site" evidence="8">
    <location>
        <position position="95"/>
    </location>
    <ligand>
        <name>Zn(2+)</name>
        <dbReference type="ChEBI" id="CHEBI:29105"/>
        <note>catalytic</note>
    </ligand>
</feature>
<evidence type="ECO:0000256" key="4">
    <source>
        <dbReference type="ARBA" id="ARBA00022723"/>
    </source>
</evidence>
<dbReference type="PROSITE" id="PS00903">
    <property type="entry name" value="CYT_DCMP_DEAMINASES_1"/>
    <property type="match status" value="1"/>
</dbReference>
<dbReference type="RefSeq" id="WP_312031233.1">
    <property type="nucleotide sequence ID" value="NZ_CP051151.1"/>
</dbReference>
<evidence type="ECO:0000313" key="10">
    <source>
        <dbReference type="EMBL" id="QLY40399.1"/>
    </source>
</evidence>
<feature type="active site" description="Proton donor" evidence="8">
    <location>
        <position position="67"/>
    </location>
</feature>
<dbReference type="InterPro" id="IPR016192">
    <property type="entry name" value="APOBEC/CMP_deaminase_Zn-bd"/>
</dbReference>
<keyword evidence="3 8" id="KW-0819">tRNA processing</keyword>
<keyword evidence="4 8" id="KW-0479">Metal-binding</keyword>
<dbReference type="KEGG" id="tbk:HF295_05860"/>
<dbReference type="InterPro" id="IPR058535">
    <property type="entry name" value="MafB19-deam"/>
</dbReference>
<accession>A0A7L6N767</accession>
<proteinExistence type="inferred from homology"/>
<comment type="subunit">
    <text evidence="2 8">Homodimer.</text>
</comment>
<dbReference type="EMBL" id="CP051151">
    <property type="protein sequence ID" value="QLY40399.1"/>
    <property type="molecule type" value="Genomic_DNA"/>
</dbReference>
<dbReference type="InterPro" id="IPR028883">
    <property type="entry name" value="tRNA_aden_deaminase"/>
</dbReference>
<evidence type="ECO:0000256" key="6">
    <source>
        <dbReference type="ARBA" id="ARBA00022833"/>
    </source>
</evidence>
<dbReference type="GO" id="GO:0052717">
    <property type="term" value="F:tRNA-specific adenosine-34 deaminase activity"/>
    <property type="evidence" value="ECO:0007669"/>
    <property type="project" value="UniProtKB-UniRule"/>
</dbReference>
<dbReference type="PANTHER" id="PTHR11079">
    <property type="entry name" value="CYTOSINE DEAMINASE FAMILY MEMBER"/>
    <property type="match status" value="1"/>
</dbReference>
<dbReference type="SUPFAM" id="SSF53927">
    <property type="entry name" value="Cytidine deaminase-like"/>
    <property type="match status" value="1"/>
</dbReference>
<comment type="cofactor">
    <cofactor evidence="8">
        <name>Zn(2+)</name>
        <dbReference type="ChEBI" id="CHEBI:29105"/>
    </cofactor>
    <text evidence="8">Binds 1 zinc ion per subunit.</text>
</comment>
<evidence type="ECO:0000256" key="3">
    <source>
        <dbReference type="ARBA" id="ARBA00022694"/>
    </source>
</evidence>
<comment type="similarity">
    <text evidence="1">Belongs to the cytidine and deoxycytidylate deaminase family. ADAT2 subfamily.</text>
</comment>
<keyword evidence="6 8" id="KW-0862">Zinc</keyword>
<dbReference type="AlphaFoldDB" id="A0A7L6N767"/>
<feature type="domain" description="CMP/dCMP-type deaminase" evidence="9">
    <location>
        <begin position="14"/>
        <end position="129"/>
    </location>
</feature>
<feature type="binding site" evidence="8">
    <location>
        <position position="98"/>
    </location>
    <ligand>
        <name>Zn(2+)</name>
        <dbReference type="ChEBI" id="CHEBI:29105"/>
        <note>catalytic</note>
    </ligand>
</feature>
<sequence length="161" mass="18390">MKFLINLKGLVFLMNDEYYMKEALLEAEMALSKDEVPVGCVIVKDGEIIARSHNLKEFHQDVTSHAEINAIKIASSILGSWRLDGCSIYVNVEPCLMCLGAIVSARFDRLIYGVRDKKYESLDEILNRYLENFNHQLKVTPGVLSEPSKTLMQSFFKKLRE</sequence>
<dbReference type="HAMAP" id="MF_00972">
    <property type="entry name" value="tRNA_aden_deaminase"/>
    <property type="match status" value="1"/>
</dbReference>
<reference evidence="10 11" key="1">
    <citation type="submission" date="2020-04" db="EMBL/GenBank/DDBJ databases">
        <authorList>
            <person name="Zheng R.K."/>
            <person name="Sun C.M."/>
        </authorList>
    </citation>
    <scope>NUCLEOTIDE SEQUENCE [LARGE SCALE GENOMIC DNA]</scope>
    <source>
        <strain evidence="11">zrk29</strain>
    </source>
</reference>
<feature type="binding site" evidence="8">
    <location>
        <position position="65"/>
    </location>
    <ligand>
        <name>Zn(2+)</name>
        <dbReference type="ChEBI" id="CHEBI:29105"/>
        <note>catalytic</note>
    </ligand>
</feature>
<dbReference type="Pfam" id="PF14437">
    <property type="entry name" value="MafB19-deam"/>
    <property type="match status" value="1"/>
</dbReference>
<evidence type="ECO:0000256" key="2">
    <source>
        <dbReference type="ARBA" id="ARBA00011738"/>
    </source>
</evidence>
<dbReference type="GO" id="GO:0002100">
    <property type="term" value="P:tRNA wobble adenosine to inosine editing"/>
    <property type="evidence" value="ECO:0007669"/>
    <property type="project" value="UniProtKB-UniRule"/>
</dbReference>
<dbReference type="Proteomes" id="UP000512167">
    <property type="component" value="Chromosome"/>
</dbReference>
<evidence type="ECO:0000256" key="1">
    <source>
        <dbReference type="ARBA" id="ARBA00010669"/>
    </source>
</evidence>
<gene>
    <name evidence="8" type="primary">tadA</name>
    <name evidence="10" type="ORF">HF295_05860</name>
</gene>
<organism evidence="10 11">
    <name type="scientific">Hujiaoplasma nucleasis</name>
    <dbReference type="NCBI Taxonomy" id="2725268"/>
    <lineage>
        <taxon>Bacteria</taxon>
        <taxon>Bacillati</taxon>
        <taxon>Mycoplasmatota</taxon>
        <taxon>Mollicutes</taxon>
        <taxon>Candidatus Izemoplasmatales</taxon>
        <taxon>Hujiaoplasmataceae</taxon>
        <taxon>Hujiaoplasma</taxon>
    </lineage>
</organism>
<evidence type="ECO:0000256" key="5">
    <source>
        <dbReference type="ARBA" id="ARBA00022801"/>
    </source>
</evidence>
<evidence type="ECO:0000313" key="11">
    <source>
        <dbReference type="Proteomes" id="UP000512167"/>
    </source>
</evidence>
<dbReference type="PROSITE" id="PS51747">
    <property type="entry name" value="CYT_DCMP_DEAMINASES_2"/>
    <property type="match status" value="1"/>
</dbReference>